<dbReference type="EMBL" id="LKPO01000016">
    <property type="protein sequence ID" value="OLF92587.1"/>
    <property type="molecule type" value="Genomic_DNA"/>
</dbReference>
<organism evidence="1 2">
    <name type="scientific">Bacillus paralicheniformis</name>
    <dbReference type="NCBI Taxonomy" id="1648923"/>
    <lineage>
        <taxon>Bacteria</taxon>
        <taxon>Bacillati</taxon>
        <taxon>Bacillota</taxon>
        <taxon>Bacilli</taxon>
        <taxon>Bacillales</taxon>
        <taxon>Bacillaceae</taxon>
        <taxon>Bacillus</taxon>
    </lineage>
</organism>
<dbReference type="Proteomes" id="UP000185604">
    <property type="component" value="Unassembled WGS sequence"/>
</dbReference>
<name>A0A7Z0WXV5_9BACI</name>
<sequence>MAVPPKNLAEKNPECENWLVTDAFMPTQGEKAPVSKPPFITAF</sequence>
<proteinExistence type="predicted"/>
<accession>A0A7Z0WXV5</accession>
<gene>
    <name evidence="1" type="ORF">B4121_2275</name>
</gene>
<evidence type="ECO:0000313" key="1">
    <source>
        <dbReference type="EMBL" id="OLF92587.1"/>
    </source>
</evidence>
<protein>
    <submittedName>
        <fullName evidence="1">Uncharacterized protein</fullName>
    </submittedName>
</protein>
<reference evidence="1 2" key="1">
    <citation type="journal article" date="2016" name="Front. Microbiol.">
        <title>High-Level Heat Resistance of Spores of Bacillus amyloliquefaciens and Bacillus licheniformis Results from the Presence of a spoVA Operon in a Tn1546 Transposon.</title>
        <authorList>
            <person name="Berendsen E.M."/>
            <person name="Koning R.A."/>
            <person name="Boekhorst J."/>
            <person name="de Jong A."/>
            <person name="Kuipers O.P."/>
            <person name="Wells-Bennik M.H."/>
        </authorList>
    </citation>
    <scope>NUCLEOTIDE SEQUENCE [LARGE SCALE GENOMIC DNA]</scope>
    <source>
        <strain evidence="1 2">B4121</strain>
    </source>
</reference>
<evidence type="ECO:0000313" key="2">
    <source>
        <dbReference type="Proteomes" id="UP000185604"/>
    </source>
</evidence>
<dbReference type="AlphaFoldDB" id="A0A7Z0WXV5"/>
<comment type="caution">
    <text evidence="1">The sequence shown here is derived from an EMBL/GenBank/DDBJ whole genome shotgun (WGS) entry which is preliminary data.</text>
</comment>